<dbReference type="GO" id="GO:0005509">
    <property type="term" value="F:calcium ion binding"/>
    <property type="evidence" value="ECO:0007669"/>
    <property type="project" value="InterPro"/>
</dbReference>
<dbReference type="InterPro" id="IPR018511">
    <property type="entry name" value="Hemolysin-typ_Ca-bd_CS"/>
</dbReference>
<dbReference type="PROSITE" id="PS00330">
    <property type="entry name" value="HEMOLYSIN_CALCIUM"/>
    <property type="match status" value="6"/>
</dbReference>
<protein>
    <recommendedName>
        <fullName evidence="5">Calcium-binding protein</fullName>
    </recommendedName>
</protein>
<reference evidence="4" key="1">
    <citation type="submission" date="2020-05" db="EMBL/GenBank/DDBJ databases">
        <authorList>
            <person name="Zhu T."/>
            <person name="Keshari N."/>
            <person name="Lu X."/>
        </authorList>
    </citation>
    <scope>NUCLEOTIDE SEQUENCE</scope>
    <source>
        <strain evidence="4">NK1-12</strain>
    </source>
</reference>
<keyword evidence="2" id="KW-0964">Secreted</keyword>
<organism evidence="4">
    <name type="scientific">Leptolyngbya sp. NK1-12</name>
    <dbReference type="NCBI Taxonomy" id="2547451"/>
    <lineage>
        <taxon>Bacteria</taxon>
        <taxon>Bacillati</taxon>
        <taxon>Cyanobacteriota</taxon>
        <taxon>Cyanophyceae</taxon>
        <taxon>Leptolyngbyales</taxon>
        <taxon>Leptolyngbyaceae</taxon>
        <taxon>Leptolyngbya group</taxon>
        <taxon>Leptolyngbya</taxon>
    </lineage>
</organism>
<evidence type="ECO:0000256" key="3">
    <source>
        <dbReference type="SAM" id="MobiDB-lite"/>
    </source>
</evidence>
<evidence type="ECO:0000313" key="4">
    <source>
        <dbReference type="EMBL" id="WNZ21613.1"/>
    </source>
</evidence>
<dbReference type="InterPro" id="IPR011049">
    <property type="entry name" value="Serralysin-like_metalloprot_C"/>
</dbReference>
<dbReference type="RefSeq" id="WP_316432871.1">
    <property type="nucleotide sequence ID" value="NZ_CP053586.1"/>
</dbReference>
<evidence type="ECO:0008006" key="5">
    <source>
        <dbReference type="Google" id="ProtNLM"/>
    </source>
</evidence>
<dbReference type="Gene3D" id="2.150.10.10">
    <property type="entry name" value="Serralysin-like metalloprotease, C-terminal"/>
    <property type="match status" value="7"/>
</dbReference>
<accession>A0AA96WAS9</accession>
<dbReference type="EMBL" id="CP053586">
    <property type="protein sequence ID" value="WNZ21613.1"/>
    <property type="molecule type" value="Genomic_DNA"/>
</dbReference>
<evidence type="ECO:0000256" key="2">
    <source>
        <dbReference type="ARBA" id="ARBA00022525"/>
    </source>
</evidence>
<name>A0AA96WAS9_9CYAN</name>
<dbReference type="PANTHER" id="PTHR38340">
    <property type="entry name" value="S-LAYER PROTEIN"/>
    <property type="match status" value="1"/>
</dbReference>
<dbReference type="Pfam" id="PF00353">
    <property type="entry name" value="HemolysinCabind"/>
    <property type="match status" value="9"/>
</dbReference>
<dbReference type="GO" id="GO:0005576">
    <property type="term" value="C:extracellular region"/>
    <property type="evidence" value="ECO:0007669"/>
    <property type="project" value="UniProtKB-SubCell"/>
</dbReference>
<feature type="compositionally biased region" description="Gly residues" evidence="3">
    <location>
        <begin position="602"/>
        <end position="613"/>
    </location>
</feature>
<comment type="subcellular location">
    <subcellularLocation>
        <location evidence="1">Secreted</location>
    </subcellularLocation>
</comment>
<dbReference type="PANTHER" id="PTHR38340:SF1">
    <property type="entry name" value="S-LAYER PROTEIN"/>
    <property type="match status" value="1"/>
</dbReference>
<feature type="compositionally biased region" description="Basic and acidic residues" evidence="3">
    <location>
        <begin position="58"/>
        <end position="68"/>
    </location>
</feature>
<dbReference type="InterPro" id="IPR050557">
    <property type="entry name" value="RTX_toxin/Mannuronan_C5-epim"/>
</dbReference>
<sequence length="912" mass="94361">MARKIRHRTGRGTKNRYDGRLDYGLPAPWNLNENNLYVADADILATVGDTDTAIPLQIRDDGDPTTPDRDDDNDGSPYDFLFWDIDSTDSLGFTQEVAIFREQPAPNSPYTATVPLSDSSEIKSLVIVIEDVNSAPVKQGVSTGRPIAETSADDIVVYSAVADDLIVGLEGADALLSGAGNDMVDGGSGNDRIIGNSGDDLLYGEAGDDSLHGLDGQDILYGGSGNDQAFGNEGDDILYGGSGNDKLAGDSGADILIGGPGNDLYQLISDTSDIIIEQPGEGIDVVETELSYTLPDNVERLILRGVDAIVGNGNGLDNVIEERPYSGSTGPIPVVNNTIAAGGGNDIVNAGEGDDLIDGGAGNDQIGGLDGNDTLTGGSGADQFVFDSTSASFSDYGTDTITDFQLAEGDKLVATLRAFNNQSGFSNLSVGQLPATQFHLGTQAQTLDHRFIYDPATGALFYDPDGTRTYTFSGSIPKTQIAKLAPGLPLTHTAIQIVERFVIPEIPDAANPPPTGTVPPATGGDDRLFGSEGSDIFNLLAGNDVGIGQEGDDSLNGGSGQDFLNGGSGNDQLAGQAASDRLFGEAGDDRLDGGSENDTVYGGSGNDTLSGGGGQDRFNFYNPASDGVDQITDFNGAEDTIGLYVGNSIGNTTGNSGVSGFANAGLAVNAILSIDQFHIGPNATTSNHRLIYNSGTGALLFDPDGSGAVAPVQIAALSPGLALTRSNFFAFDDTRVYALESTTPTSDSIDGTAGPDNLNGGAGNDILNGYAGNDTLTGGAGNDWLRGGPGKDTLLGVGGSDILSGEAGSDRLEGGNGKDTLFGGRGGDKLIGGKGRDIFVLEPGPGRDRIEDFRNGQDRLGLLPDLRFRQLTIQQKGDNTLIRLGTDPLALLIDVSARQITKADFVSVQPLL</sequence>
<feature type="region of interest" description="Disordered" evidence="3">
    <location>
        <begin position="55"/>
        <end position="74"/>
    </location>
</feature>
<dbReference type="SUPFAM" id="SSF51120">
    <property type="entry name" value="beta-Roll"/>
    <property type="match status" value="4"/>
</dbReference>
<feature type="region of interest" description="Disordered" evidence="3">
    <location>
        <begin position="507"/>
        <end position="529"/>
    </location>
</feature>
<feature type="region of interest" description="Disordered" evidence="3">
    <location>
        <begin position="584"/>
        <end position="613"/>
    </location>
</feature>
<dbReference type="PRINTS" id="PR00313">
    <property type="entry name" value="CABNDNGRPT"/>
</dbReference>
<dbReference type="InterPro" id="IPR001343">
    <property type="entry name" value="Hemolysn_Ca-bd"/>
</dbReference>
<dbReference type="AlphaFoldDB" id="A0AA96WAS9"/>
<feature type="region of interest" description="Disordered" evidence="3">
    <location>
        <begin position="548"/>
        <end position="571"/>
    </location>
</feature>
<proteinExistence type="predicted"/>
<evidence type="ECO:0000256" key="1">
    <source>
        <dbReference type="ARBA" id="ARBA00004613"/>
    </source>
</evidence>
<gene>
    <name evidence="4" type="ORF">HJG54_01145</name>
</gene>